<reference evidence="10" key="1">
    <citation type="submission" date="2016-05" db="EMBL/GenBank/DDBJ databases">
        <title>Comparative genomics of biotechnologically important yeasts.</title>
        <authorList>
            <consortium name="DOE Joint Genome Institute"/>
            <person name="Riley R."/>
            <person name="Haridas S."/>
            <person name="Wolfe K.H."/>
            <person name="Lopes M.R."/>
            <person name="Hittinger C.T."/>
            <person name="Goker M."/>
            <person name="Salamov A."/>
            <person name="Wisecaver J."/>
            <person name="Long T.M."/>
            <person name="Aerts A.L."/>
            <person name="Barry K."/>
            <person name="Choi C."/>
            <person name="Clum A."/>
            <person name="Coughlan A.Y."/>
            <person name="Deshpande S."/>
            <person name="Douglass A.P."/>
            <person name="Hanson S.J."/>
            <person name="Klenk H.-P."/>
            <person name="Labutti K."/>
            <person name="Lapidus A."/>
            <person name="Lindquist E."/>
            <person name="Lipzen A."/>
            <person name="Meier-Kolthoff J.P."/>
            <person name="Ohm R.A."/>
            <person name="Otillar R.P."/>
            <person name="Pangilinan J."/>
            <person name="Peng Y."/>
            <person name="Rokas A."/>
            <person name="Rosa C.A."/>
            <person name="Scheuner C."/>
            <person name="Sibirny A.A."/>
            <person name="Slot J.C."/>
            <person name="Stielow J.B."/>
            <person name="Sun H."/>
            <person name="Kurtzman C.P."/>
            <person name="Blackwell M."/>
            <person name="Grigoriev I.V."/>
            <person name="Jeffries T.W."/>
        </authorList>
    </citation>
    <scope>NUCLEOTIDE SEQUENCE [LARGE SCALE GENOMIC DNA]</scope>
    <source>
        <strain evidence="10">NRRL Y-2460</strain>
    </source>
</reference>
<dbReference type="InterPro" id="IPR004827">
    <property type="entry name" value="bZIP"/>
</dbReference>
<keyword evidence="10" id="KW-1185">Reference proteome</keyword>
<evidence type="ECO:0000313" key="10">
    <source>
        <dbReference type="Proteomes" id="UP000094236"/>
    </source>
</evidence>
<protein>
    <recommendedName>
        <fullName evidence="8">BZIP domain-containing protein</fullName>
    </recommendedName>
</protein>
<dbReference type="Proteomes" id="UP000094236">
    <property type="component" value="Unassembled WGS sequence"/>
</dbReference>
<dbReference type="STRING" id="669874.A0A1E4TXS8"/>
<evidence type="ECO:0000313" key="9">
    <source>
        <dbReference type="EMBL" id="ODV96468.1"/>
    </source>
</evidence>
<keyword evidence="5" id="KW-0539">Nucleus</keyword>
<keyword evidence="6" id="KW-0175">Coiled coil</keyword>
<name>A0A1E4TXS8_PACTA</name>
<keyword evidence="3" id="KW-0238">DNA-binding</keyword>
<evidence type="ECO:0000256" key="7">
    <source>
        <dbReference type="SAM" id="MobiDB-lite"/>
    </source>
</evidence>
<dbReference type="SUPFAM" id="SSF57959">
    <property type="entry name" value="Leucine zipper domain"/>
    <property type="match status" value="1"/>
</dbReference>
<feature type="region of interest" description="Disordered" evidence="7">
    <location>
        <begin position="160"/>
        <end position="188"/>
    </location>
</feature>
<dbReference type="CDD" id="cd14705">
    <property type="entry name" value="bZIP_Zip1"/>
    <property type="match status" value="1"/>
</dbReference>
<accession>A0A1E4TXS8</accession>
<dbReference type="Pfam" id="PF07716">
    <property type="entry name" value="bZIP_2"/>
    <property type="match status" value="1"/>
</dbReference>
<feature type="domain" description="BZIP" evidence="8">
    <location>
        <begin position="169"/>
        <end position="183"/>
    </location>
</feature>
<evidence type="ECO:0000256" key="4">
    <source>
        <dbReference type="ARBA" id="ARBA00023163"/>
    </source>
</evidence>
<keyword evidence="2" id="KW-0805">Transcription regulation</keyword>
<evidence type="ECO:0000256" key="3">
    <source>
        <dbReference type="ARBA" id="ARBA00023125"/>
    </source>
</evidence>
<dbReference type="PANTHER" id="PTHR13044">
    <property type="entry name" value="ACTIVATING TRANSCRIPTION FACTOR ATF 4/5"/>
    <property type="match status" value="1"/>
</dbReference>
<dbReference type="OrthoDB" id="1939598at2759"/>
<comment type="subcellular location">
    <subcellularLocation>
        <location evidence="1">Nucleus</location>
    </subcellularLocation>
</comment>
<gene>
    <name evidence="9" type="ORF">PACTADRAFT_49809</name>
</gene>
<sequence length="249" mass="27212">MSAFNLNLDYSGSPKELLGDAEEIDTAGVNLSLFSDSHFFDFDVFAKGSDLPELTKNQLISSNEIANEAGSVNEENGPFDEFMSYLDRNSDIGGDGSRANTLENGSVVRHTGASALSVSAAMPAPAPALAEFGTLANDKSKKATTGITTSNHYNSFFKTSTISNRDPDKKSRNTAASARFRNKKKIKQQETERTLKILSDNINSYNNRIKQLEIENKILKDLVLEKNENNVGDLAKLQKNTAESFNSTL</sequence>
<evidence type="ECO:0000256" key="6">
    <source>
        <dbReference type="SAM" id="Coils"/>
    </source>
</evidence>
<dbReference type="AlphaFoldDB" id="A0A1E4TXS8"/>
<evidence type="ECO:0000256" key="1">
    <source>
        <dbReference type="ARBA" id="ARBA00004123"/>
    </source>
</evidence>
<evidence type="ECO:0000256" key="2">
    <source>
        <dbReference type="ARBA" id="ARBA00023015"/>
    </source>
</evidence>
<dbReference type="EMBL" id="KV454013">
    <property type="protein sequence ID" value="ODV96468.1"/>
    <property type="molecule type" value="Genomic_DNA"/>
</dbReference>
<dbReference type="GO" id="GO:0000977">
    <property type="term" value="F:RNA polymerase II transcription regulatory region sequence-specific DNA binding"/>
    <property type="evidence" value="ECO:0007669"/>
    <property type="project" value="TreeGrafter"/>
</dbReference>
<organism evidence="9 10">
    <name type="scientific">Pachysolen tannophilus NRRL Y-2460</name>
    <dbReference type="NCBI Taxonomy" id="669874"/>
    <lineage>
        <taxon>Eukaryota</taxon>
        <taxon>Fungi</taxon>
        <taxon>Dikarya</taxon>
        <taxon>Ascomycota</taxon>
        <taxon>Saccharomycotina</taxon>
        <taxon>Pichiomycetes</taxon>
        <taxon>Pachysolenaceae</taxon>
        <taxon>Pachysolen</taxon>
    </lineage>
</organism>
<keyword evidence="4" id="KW-0804">Transcription</keyword>
<dbReference type="GO" id="GO:0001228">
    <property type="term" value="F:DNA-binding transcription activator activity, RNA polymerase II-specific"/>
    <property type="evidence" value="ECO:0007669"/>
    <property type="project" value="TreeGrafter"/>
</dbReference>
<dbReference type="InterPro" id="IPR046347">
    <property type="entry name" value="bZIP_sf"/>
</dbReference>
<evidence type="ECO:0000256" key="5">
    <source>
        <dbReference type="ARBA" id="ARBA00023242"/>
    </source>
</evidence>
<dbReference type="Gene3D" id="1.20.5.170">
    <property type="match status" value="1"/>
</dbReference>
<evidence type="ECO:0000259" key="8">
    <source>
        <dbReference type="PROSITE" id="PS00036"/>
    </source>
</evidence>
<feature type="coiled-coil region" evidence="6">
    <location>
        <begin position="188"/>
        <end position="229"/>
    </location>
</feature>
<dbReference type="PANTHER" id="PTHR13044:SF14">
    <property type="entry name" value="CRYPTOCEPHAL, ISOFORM A"/>
    <property type="match status" value="1"/>
</dbReference>
<dbReference type="GO" id="GO:0005634">
    <property type="term" value="C:nucleus"/>
    <property type="evidence" value="ECO:0007669"/>
    <property type="project" value="UniProtKB-SubCell"/>
</dbReference>
<dbReference type="GO" id="GO:0089713">
    <property type="term" value="C:Cbf1-Met4-Met28 complex"/>
    <property type="evidence" value="ECO:0007669"/>
    <property type="project" value="TreeGrafter"/>
</dbReference>
<proteinExistence type="predicted"/>
<dbReference type="PROSITE" id="PS00036">
    <property type="entry name" value="BZIP_BASIC"/>
    <property type="match status" value="1"/>
</dbReference>